<sequence>MTEVFKNLKRKVESDEDRVNKLVKLAKLKPTTAIVVKFNDNTKDSRIVHRQIVCSHSPCIKRLVPARISYDDYQIVDLRFHEITPTQFDVYVDWVYAQQTVALDGAIALLADEQAPKDCKMAEHIDHRTMHVLADLWNVGGKLQDSDFQREIIKAICRVPIESRVSATKCKVLRGVMLGGTSAKSTLRRVCLDLMEHRIASVEDAELKTWTKDVVIDLMKRSAARAEVPVPVAEMYVEPVAAPVAETS</sequence>
<reference evidence="1" key="2">
    <citation type="journal article" date="2022" name="Microb. Genom.">
        <title>A chromosome-scale genome assembly of the tomato pathogen Cladosporium fulvum reveals a compartmentalized genome architecture and the presence of a dispensable chromosome.</title>
        <authorList>
            <person name="Zaccaron A.Z."/>
            <person name="Chen L.H."/>
            <person name="Samaras A."/>
            <person name="Stergiopoulos I."/>
        </authorList>
    </citation>
    <scope>NUCLEOTIDE SEQUENCE</scope>
    <source>
        <strain evidence="1">Race5_Kim</strain>
    </source>
</reference>
<dbReference type="OrthoDB" id="3647113at2759"/>
<dbReference type="GeneID" id="71994122"/>
<keyword evidence="2" id="KW-1185">Reference proteome</keyword>
<accession>A0A9Q8PMR8</accession>
<dbReference type="EMBL" id="CP090175">
    <property type="protein sequence ID" value="UJO25295.1"/>
    <property type="molecule type" value="Genomic_DNA"/>
</dbReference>
<name>A0A9Q8PMR8_PASFU</name>
<protein>
    <recommendedName>
        <fullName evidence="3">BTB domain-containing protein</fullName>
    </recommendedName>
</protein>
<dbReference type="Proteomes" id="UP000756132">
    <property type="component" value="Chromosome 13"/>
</dbReference>
<proteinExistence type="predicted"/>
<organism evidence="1 2">
    <name type="scientific">Passalora fulva</name>
    <name type="common">Tomato leaf mold</name>
    <name type="synonym">Cladosporium fulvum</name>
    <dbReference type="NCBI Taxonomy" id="5499"/>
    <lineage>
        <taxon>Eukaryota</taxon>
        <taxon>Fungi</taxon>
        <taxon>Dikarya</taxon>
        <taxon>Ascomycota</taxon>
        <taxon>Pezizomycotina</taxon>
        <taxon>Dothideomycetes</taxon>
        <taxon>Dothideomycetidae</taxon>
        <taxon>Mycosphaerellales</taxon>
        <taxon>Mycosphaerellaceae</taxon>
        <taxon>Fulvia</taxon>
    </lineage>
</organism>
<evidence type="ECO:0008006" key="3">
    <source>
        <dbReference type="Google" id="ProtNLM"/>
    </source>
</evidence>
<reference evidence="1" key="1">
    <citation type="submission" date="2021-12" db="EMBL/GenBank/DDBJ databases">
        <authorList>
            <person name="Zaccaron A."/>
            <person name="Stergiopoulos I."/>
        </authorList>
    </citation>
    <scope>NUCLEOTIDE SEQUENCE</scope>
    <source>
        <strain evidence="1">Race5_Kim</strain>
    </source>
</reference>
<gene>
    <name evidence="1" type="ORF">CLAFUR5_14244</name>
</gene>
<dbReference type="AlphaFoldDB" id="A0A9Q8PMR8"/>
<dbReference type="KEGG" id="ffu:CLAFUR5_14244"/>
<dbReference type="RefSeq" id="XP_047769661.1">
    <property type="nucleotide sequence ID" value="XM_047913392.1"/>
</dbReference>
<evidence type="ECO:0000313" key="2">
    <source>
        <dbReference type="Proteomes" id="UP000756132"/>
    </source>
</evidence>
<evidence type="ECO:0000313" key="1">
    <source>
        <dbReference type="EMBL" id="UJO25295.1"/>
    </source>
</evidence>